<gene>
    <name evidence="2" type="ORF">PHET_01113</name>
</gene>
<evidence type="ECO:0000313" key="3">
    <source>
        <dbReference type="Proteomes" id="UP000748531"/>
    </source>
</evidence>
<evidence type="ECO:0000313" key="2">
    <source>
        <dbReference type="EMBL" id="KAF5405442.1"/>
    </source>
</evidence>
<keyword evidence="1" id="KW-0175">Coiled coil</keyword>
<reference evidence="2" key="1">
    <citation type="submission" date="2019-05" db="EMBL/GenBank/DDBJ databases">
        <title>Annotation for the trematode Paragonimus heterotremus.</title>
        <authorList>
            <person name="Choi Y.-J."/>
        </authorList>
    </citation>
    <scope>NUCLEOTIDE SEQUENCE</scope>
    <source>
        <strain evidence="2">LC</strain>
    </source>
</reference>
<accession>A0A8J4X3A5</accession>
<feature type="coiled-coil region" evidence="1">
    <location>
        <begin position="138"/>
        <end position="165"/>
    </location>
</feature>
<keyword evidence="3" id="KW-1185">Reference proteome</keyword>
<organism evidence="2 3">
    <name type="scientific">Paragonimus heterotremus</name>
    <dbReference type="NCBI Taxonomy" id="100268"/>
    <lineage>
        <taxon>Eukaryota</taxon>
        <taxon>Metazoa</taxon>
        <taxon>Spiralia</taxon>
        <taxon>Lophotrochozoa</taxon>
        <taxon>Platyhelminthes</taxon>
        <taxon>Trematoda</taxon>
        <taxon>Digenea</taxon>
        <taxon>Plagiorchiida</taxon>
        <taxon>Troglotremata</taxon>
        <taxon>Troglotrematidae</taxon>
        <taxon>Paragonimus</taxon>
    </lineage>
</organism>
<sequence>MFGNVSLIFTYSNYLIVFEFVCSEDNFRHLRDLLCALHREKSYAHTKPIIIYAHSLFFCLQNLRQLNSQLQCMHTTEIQTAVRNLCQLRKHTSKRIQAVHMRIIPSFIQELTKSLTTQLREKLEKELSQRAEGAQSSGKRLEAELARYRKLIQTMKQEQEQSNENSRRKVSDHQGLRFLRNFYIN</sequence>
<dbReference type="OrthoDB" id="6288221at2759"/>
<comment type="caution">
    <text evidence="2">The sequence shown here is derived from an EMBL/GenBank/DDBJ whole genome shotgun (WGS) entry which is preliminary data.</text>
</comment>
<evidence type="ECO:0000256" key="1">
    <source>
        <dbReference type="SAM" id="Coils"/>
    </source>
</evidence>
<name>A0A8J4X3A5_9TREM</name>
<dbReference type="AlphaFoldDB" id="A0A8J4X3A5"/>
<proteinExistence type="predicted"/>
<dbReference type="EMBL" id="LUCH01000327">
    <property type="protein sequence ID" value="KAF5405442.1"/>
    <property type="molecule type" value="Genomic_DNA"/>
</dbReference>
<dbReference type="Proteomes" id="UP000748531">
    <property type="component" value="Unassembled WGS sequence"/>
</dbReference>
<protein>
    <submittedName>
        <fullName evidence="2">Uncharacterized protein</fullName>
    </submittedName>
</protein>